<dbReference type="SUPFAM" id="SSF56059">
    <property type="entry name" value="Glutathione synthetase ATP-binding domain-like"/>
    <property type="match status" value="1"/>
</dbReference>
<keyword evidence="17" id="KW-1185">Reference proteome</keyword>
<dbReference type="Gene3D" id="3.90.600.10">
    <property type="entry name" value="Phosphoribosylglycinamide synthetase, C-terminal domain"/>
    <property type="match status" value="1"/>
</dbReference>
<dbReference type="InterPro" id="IPR016185">
    <property type="entry name" value="PreATP-grasp_dom_sf"/>
</dbReference>
<dbReference type="Gene3D" id="3.30.470.20">
    <property type="entry name" value="ATP-grasp fold, B domain"/>
    <property type="match status" value="1"/>
</dbReference>
<evidence type="ECO:0000256" key="1">
    <source>
        <dbReference type="ARBA" id="ARBA00001936"/>
    </source>
</evidence>
<name>A0A510UWX8_9CELL</name>
<evidence type="ECO:0000313" key="16">
    <source>
        <dbReference type="EMBL" id="GEK17295.1"/>
    </source>
</evidence>
<dbReference type="InterPro" id="IPR013815">
    <property type="entry name" value="ATP_grasp_subdomain_1"/>
</dbReference>
<accession>A0A510UWX8</accession>
<dbReference type="PANTHER" id="PTHR43472">
    <property type="entry name" value="PHOSPHORIBOSYLAMINE--GLYCINE LIGASE"/>
    <property type="match status" value="1"/>
</dbReference>
<dbReference type="Pfam" id="PF02843">
    <property type="entry name" value="GARS_C"/>
    <property type="match status" value="1"/>
</dbReference>
<comment type="pathway">
    <text evidence="3 12">Purine metabolism; IMP biosynthesis via de novo pathway; N(1)-(5-phospho-D-ribosyl)glycinamide from 5-phospho-alpha-D-ribose 1-diphosphate: step 2/2.</text>
</comment>
<dbReference type="InterPro" id="IPR011054">
    <property type="entry name" value="Rudment_hybrid_motif"/>
</dbReference>
<evidence type="ECO:0000256" key="7">
    <source>
        <dbReference type="ARBA" id="ARBA00022755"/>
    </source>
</evidence>
<evidence type="ECO:0000256" key="13">
    <source>
        <dbReference type="PROSITE-ProRule" id="PRU00409"/>
    </source>
</evidence>
<evidence type="ECO:0000256" key="3">
    <source>
        <dbReference type="ARBA" id="ARBA00005174"/>
    </source>
</evidence>
<evidence type="ECO:0000256" key="8">
    <source>
        <dbReference type="ARBA" id="ARBA00022840"/>
    </source>
</evidence>
<evidence type="ECO:0000256" key="5">
    <source>
        <dbReference type="ARBA" id="ARBA00022598"/>
    </source>
</evidence>
<keyword evidence="7 12" id="KW-0658">Purine biosynthesis</keyword>
<dbReference type="PROSITE" id="PS00184">
    <property type="entry name" value="GARS"/>
    <property type="match status" value="1"/>
</dbReference>
<reference evidence="16 17" key="1">
    <citation type="submission" date="2019-07" db="EMBL/GenBank/DDBJ databases">
        <title>Whole genome shotgun sequence of Cellulomonas persica NBRC 101101.</title>
        <authorList>
            <person name="Hosoyama A."/>
            <person name="Uohara A."/>
            <person name="Ohji S."/>
            <person name="Ichikawa N."/>
        </authorList>
    </citation>
    <scope>NUCLEOTIDE SEQUENCE [LARGE SCALE GENOMIC DNA]</scope>
    <source>
        <strain evidence="16 17">NBRC 101101</strain>
    </source>
</reference>
<dbReference type="PANTHER" id="PTHR43472:SF1">
    <property type="entry name" value="PHOSPHORIBOSYLAMINE--GLYCINE LIGASE, CHLOROPLASTIC"/>
    <property type="match status" value="1"/>
</dbReference>
<keyword evidence="8 13" id="KW-0067">ATP-binding</keyword>
<dbReference type="SUPFAM" id="SSF51246">
    <property type="entry name" value="Rudiment single hybrid motif"/>
    <property type="match status" value="1"/>
</dbReference>
<feature type="region of interest" description="Disordered" evidence="14">
    <location>
        <begin position="1"/>
        <end position="21"/>
    </location>
</feature>
<evidence type="ECO:0000256" key="2">
    <source>
        <dbReference type="ARBA" id="ARBA00001946"/>
    </source>
</evidence>
<dbReference type="InterPro" id="IPR020562">
    <property type="entry name" value="PRibGlycinamide_synth_N"/>
</dbReference>
<keyword evidence="6 13" id="KW-0547">Nucleotide-binding</keyword>
<dbReference type="InterPro" id="IPR020559">
    <property type="entry name" value="PRibGlycinamide_synth_CS"/>
</dbReference>
<dbReference type="AlphaFoldDB" id="A0A510UWX8"/>
<dbReference type="PROSITE" id="PS50975">
    <property type="entry name" value="ATP_GRASP"/>
    <property type="match status" value="1"/>
</dbReference>
<organism evidence="16 17">
    <name type="scientific">Cellulomonas persica</name>
    <dbReference type="NCBI Taxonomy" id="76861"/>
    <lineage>
        <taxon>Bacteria</taxon>
        <taxon>Bacillati</taxon>
        <taxon>Actinomycetota</taxon>
        <taxon>Actinomycetes</taxon>
        <taxon>Micrococcales</taxon>
        <taxon>Cellulomonadaceae</taxon>
        <taxon>Cellulomonas</taxon>
    </lineage>
</organism>
<dbReference type="EMBL" id="BJUA01000004">
    <property type="protein sequence ID" value="GEK17295.1"/>
    <property type="molecule type" value="Genomic_DNA"/>
</dbReference>
<dbReference type="Pfam" id="PF02844">
    <property type="entry name" value="GARS_N"/>
    <property type="match status" value="1"/>
</dbReference>
<feature type="domain" description="ATP-grasp" evidence="15">
    <location>
        <begin position="134"/>
        <end position="335"/>
    </location>
</feature>
<dbReference type="InterPro" id="IPR000115">
    <property type="entry name" value="PRibGlycinamide_synth"/>
</dbReference>
<evidence type="ECO:0000256" key="14">
    <source>
        <dbReference type="SAM" id="MobiDB-lite"/>
    </source>
</evidence>
<evidence type="ECO:0000256" key="12">
    <source>
        <dbReference type="HAMAP-Rule" id="MF_00138"/>
    </source>
</evidence>
<comment type="similarity">
    <text evidence="9 12">Belongs to the GARS family.</text>
</comment>
<comment type="catalytic activity">
    <reaction evidence="12">
        <text>5-phospho-beta-D-ribosylamine + glycine + ATP = N(1)-(5-phospho-beta-D-ribosyl)glycinamide + ADP + phosphate + H(+)</text>
        <dbReference type="Rhea" id="RHEA:17453"/>
        <dbReference type="ChEBI" id="CHEBI:15378"/>
        <dbReference type="ChEBI" id="CHEBI:30616"/>
        <dbReference type="ChEBI" id="CHEBI:43474"/>
        <dbReference type="ChEBI" id="CHEBI:57305"/>
        <dbReference type="ChEBI" id="CHEBI:58681"/>
        <dbReference type="ChEBI" id="CHEBI:143788"/>
        <dbReference type="ChEBI" id="CHEBI:456216"/>
        <dbReference type="EC" id="6.3.4.13"/>
    </reaction>
</comment>
<dbReference type="NCBIfam" id="TIGR00877">
    <property type="entry name" value="purD"/>
    <property type="match status" value="1"/>
</dbReference>
<dbReference type="SUPFAM" id="SSF52440">
    <property type="entry name" value="PreATP-grasp domain"/>
    <property type="match status" value="1"/>
</dbReference>
<evidence type="ECO:0000256" key="11">
    <source>
        <dbReference type="ARBA" id="ARBA00042864"/>
    </source>
</evidence>
<dbReference type="GO" id="GO:0009113">
    <property type="term" value="P:purine nucleobase biosynthetic process"/>
    <property type="evidence" value="ECO:0007669"/>
    <property type="project" value="InterPro"/>
</dbReference>
<comment type="cofactor">
    <cofactor evidence="2">
        <name>Mg(2+)</name>
        <dbReference type="ChEBI" id="CHEBI:18420"/>
    </cofactor>
</comment>
<evidence type="ECO:0000313" key="17">
    <source>
        <dbReference type="Proteomes" id="UP000321386"/>
    </source>
</evidence>
<dbReference type="GO" id="GO:0004637">
    <property type="term" value="F:phosphoribosylamine-glycine ligase activity"/>
    <property type="evidence" value="ECO:0007669"/>
    <property type="project" value="UniProtKB-UniRule"/>
</dbReference>
<proteinExistence type="inferred from homology"/>
<dbReference type="InterPro" id="IPR037123">
    <property type="entry name" value="PRibGlycinamide_synth_C_sf"/>
</dbReference>
<evidence type="ECO:0000256" key="9">
    <source>
        <dbReference type="ARBA" id="ARBA00038345"/>
    </source>
</evidence>
<dbReference type="Gene3D" id="3.40.50.20">
    <property type="match status" value="1"/>
</dbReference>
<keyword evidence="5 12" id="KW-0436">Ligase</keyword>
<evidence type="ECO:0000256" key="6">
    <source>
        <dbReference type="ARBA" id="ARBA00022741"/>
    </source>
</evidence>
<dbReference type="UniPathway" id="UPA00074">
    <property type="reaction ID" value="UER00125"/>
</dbReference>
<dbReference type="SMART" id="SM01209">
    <property type="entry name" value="GARS_A"/>
    <property type="match status" value="1"/>
</dbReference>
<dbReference type="Gene3D" id="3.30.1490.20">
    <property type="entry name" value="ATP-grasp fold, A domain"/>
    <property type="match status" value="1"/>
</dbReference>
<dbReference type="InterPro" id="IPR011761">
    <property type="entry name" value="ATP-grasp"/>
</dbReference>
<dbReference type="Proteomes" id="UP000321386">
    <property type="component" value="Unassembled WGS sequence"/>
</dbReference>
<dbReference type="Pfam" id="PF01071">
    <property type="entry name" value="GARS_A"/>
    <property type="match status" value="1"/>
</dbReference>
<dbReference type="InterPro" id="IPR020561">
    <property type="entry name" value="PRibGlycinamid_synth_ATP-grasp"/>
</dbReference>
<dbReference type="GO" id="GO:0005524">
    <property type="term" value="F:ATP binding"/>
    <property type="evidence" value="ECO:0007669"/>
    <property type="project" value="UniProtKB-UniRule"/>
</dbReference>
<dbReference type="GO" id="GO:0046872">
    <property type="term" value="F:metal ion binding"/>
    <property type="evidence" value="ECO:0007669"/>
    <property type="project" value="InterPro"/>
</dbReference>
<evidence type="ECO:0000256" key="4">
    <source>
        <dbReference type="ARBA" id="ARBA00013255"/>
    </source>
</evidence>
<dbReference type="EC" id="6.3.4.13" evidence="4 12"/>
<protein>
    <recommendedName>
        <fullName evidence="4 12">Phosphoribosylamine--glycine ligase</fullName>
        <ecNumber evidence="4 12">6.3.4.13</ecNumber>
    </recommendedName>
    <alternativeName>
        <fullName evidence="12">GARS</fullName>
    </alternativeName>
    <alternativeName>
        <fullName evidence="10 12">Glycinamide ribonucleotide synthetase</fullName>
    </alternativeName>
    <alternativeName>
        <fullName evidence="11 12">Phosphoribosylglycinamide synthetase</fullName>
    </alternativeName>
</protein>
<sequence>MTRRPRVTPDGDGRRRGRPAHPGTLAAVKILVVGTGAREHAITRALSLDPAVTELHAAPGNPGIGALATLHAVDQLDGRAVADLARELTADLVVVGPEAPLVAGVADAVRAAGIPVFGPSGEAARLEGSKAFAKEVMAAAGVPTAEPRVATTVEQAVAAIDELGAPHVVKEDGLAAGKGVVVTDDRQAAIEHARACLAKEGGAVVVEEYLDGPEVSLFVLSDGTDVVPLVPAQDFKRALDDDQGPNTGGMGAYTPLPWAPAGLVEEVLETVARPTVAEMARRGTPFVGVLYCGLALTSKGVRVVEFNARFGDPETQVVLARLRTPLAGVLLAAATGALGALPPLEWSDEAAVTVVVASQGYPAQPRTGDVIEGLGDADAVPHVHVLHAGTAVDDEGRVVSAGGRVLSVTATGADLAQAREAAYAGVARITLDGSQHRSDIALKAASV</sequence>
<gene>
    <name evidence="12 16" type="primary">purD</name>
    <name evidence="16" type="ORF">CPE01_10280</name>
</gene>
<dbReference type="InterPro" id="IPR020560">
    <property type="entry name" value="PRibGlycinamide_synth_C-dom"/>
</dbReference>
<comment type="caution">
    <text evidence="16">The sequence shown here is derived from an EMBL/GenBank/DDBJ whole genome shotgun (WGS) entry which is preliminary data.</text>
</comment>
<dbReference type="GO" id="GO:0006189">
    <property type="term" value="P:'de novo' IMP biosynthetic process"/>
    <property type="evidence" value="ECO:0007669"/>
    <property type="project" value="UniProtKB-UniRule"/>
</dbReference>
<dbReference type="HAMAP" id="MF_00138">
    <property type="entry name" value="GARS"/>
    <property type="match status" value="1"/>
</dbReference>
<evidence type="ECO:0000256" key="10">
    <source>
        <dbReference type="ARBA" id="ARBA00042242"/>
    </source>
</evidence>
<dbReference type="SMART" id="SM01210">
    <property type="entry name" value="GARS_C"/>
    <property type="match status" value="1"/>
</dbReference>
<comment type="cofactor">
    <cofactor evidence="1">
        <name>Mn(2+)</name>
        <dbReference type="ChEBI" id="CHEBI:29035"/>
    </cofactor>
</comment>
<evidence type="ECO:0000259" key="15">
    <source>
        <dbReference type="PROSITE" id="PS50975"/>
    </source>
</evidence>